<dbReference type="PANTHER" id="PTHR33603:SF1">
    <property type="entry name" value="RIBOSOMAL RNA LARGE SUBUNIT METHYLTRANSFERASE H"/>
    <property type="match status" value="1"/>
</dbReference>
<dbReference type="RefSeq" id="WP_073612602.1">
    <property type="nucleotide sequence ID" value="NZ_FRFE01000004.1"/>
</dbReference>
<proteinExistence type="inferred from homology"/>
<dbReference type="SUPFAM" id="SSF75217">
    <property type="entry name" value="alpha/beta knot"/>
    <property type="match status" value="1"/>
</dbReference>
<protein>
    <recommendedName>
        <fullName evidence="5">Ribosomal RNA large subunit methyltransferase H</fullName>
        <ecNumber evidence="5">2.1.1.177</ecNumber>
    </recommendedName>
    <alternativeName>
        <fullName evidence="5">23S rRNA (pseudouridine1915-N3)-methyltransferase</fullName>
    </alternativeName>
    <alternativeName>
        <fullName evidence="5">23S rRNA m3Psi1915 methyltransferase</fullName>
    </alternativeName>
    <alternativeName>
        <fullName evidence="5">rRNA (pseudouridine-N3-)-methyltransferase RlmH</fullName>
    </alternativeName>
</protein>
<keyword evidence="5" id="KW-0698">rRNA processing</keyword>
<dbReference type="Proteomes" id="UP000184603">
    <property type="component" value="Unassembled WGS sequence"/>
</dbReference>
<comment type="catalytic activity">
    <reaction evidence="5">
        <text>pseudouridine(1915) in 23S rRNA + S-adenosyl-L-methionine = N(3)-methylpseudouridine(1915) in 23S rRNA + S-adenosyl-L-homocysteine + H(+)</text>
        <dbReference type="Rhea" id="RHEA:42752"/>
        <dbReference type="Rhea" id="RHEA-COMP:10221"/>
        <dbReference type="Rhea" id="RHEA-COMP:10222"/>
        <dbReference type="ChEBI" id="CHEBI:15378"/>
        <dbReference type="ChEBI" id="CHEBI:57856"/>
        <dbReference type="ChEBI" id="CHEBI:59789"/>
        <dbReference type="ChEBI" id="CHEBI:65314"/>
        <dbReference type="ChEBI" id="CHEBI:74486"/>
        <dbReference type="EC" id="2.1.1.177"/>
    </reaction>
</comment>
<dbReference type="InterPro" id="IPR003742">
    <property type="entry name" value="RlmH-like"/>
</dbReference>
<evidence type="ECO:0000313" key="6">
    <source>
        <dbReference type="EMBL" id="SHO45944.1"/>
    </source>
</evidence>
<comment type="subcellular location">
    <subcellularLocation>
        <location evidence="5">Cytoplasm</location>
    </subcellularLocation>
</comment>
<dbReference type="InterPro" id="IPR029028">
    <property type="entry name" value="Alpha/beta_knot_MTases"/>
</dbReference>
<evidence type="ECO:0000256" key="1">
    <source>
        <dbReference type="ARBA" id="ARBA00022603"/>
    </source>
</evidence>
<dbReference type="Gene3D" id="3.40.1280.10">
    <property type="match status" value="1"/>
</dbReference>
<dbReference type="STRING" id="1121416.SAMN02745220_01270"/>
<dbReference type="EC" id="2.1.1.177" evidence="5"/>
<keyword evidence="5" id="KW-0963">Cytoplasm</keyword>
<keyword evidence="7" id="KW-1185">Reference proteome</keyword>
<accession>A0A1M7Y216</accession>
<evidence type="ECO:0000256" key="5">
    <source>
        <dbReference type="HAMAP-Rule" id="MF_00658"/>
    </source>
</evidence>
<dbReference type="PIRSF" id="PIRSF004505">
    <property type="entry name" value="MT_bac"/>
    <property type="match status" value="1"/>
</dbReference>
<comment type="subunit">
    <text evidence="5">Homodimer.</text>
</comment>
<feature type="binding site" evidence="5">
    <location>
        <position position="69"/>
    </location>
    <ligand>
        <name>S-adenosyl-L-methionine</name>
        <dbReference type="ChEBI" id="CHEBI:59789"/>
    </ligand>
</feature>
<keyword evidence="1 5" id="KW-0489">Methyltransferase</keyword>
<dbReference type="HAMAP" id="MF_00658">
    <property type="entry name" value="23SrRNA_methyltr_H"/>
    <property type="match status" value="1"/>
</dbReference>
<feature type="binding site" evidence="5">
    <location>
        <begin position="120"/>
        <end position="125"/>
    </location>
    <ligand>
        <name>S-adenosyl-L-methionine</name>
        <dbReference type="ChEBI" id="CHEBI:59789"/>
    </ligand>
</feature>
<dbReference type="AlphaFoldDB" id="A0A1M7Y216"/>
<dbReference type="EMBL" id="FRFE01000004">
    <property type="protein sequence ID" value="SHO45944.1"/>
    <property type="molecule type" value="Genomic_DNA"/>
</dbReference>
<evidence type="ECO:0000256" key="2">
    <source>
        <dbReference type="ARBA" id="ARBA00022679"/>
    </source>
</evidence>
<evidence type="ECO:0000256" key="3">
    <source>
        <dbReference type="ARBA" id="ARBA00022691"/>
    </source>
</evidence>
<comment type="similarity">
    <text evidence="4 5">Belongs to the RNA methyltransferase RlmH family.</text>
</comment>
<evidence type="ECO:0000256" key="4">
    <source>
        <dbReference type="ARBA" id="ARBA00038303"/>
    </source>
</evidence>
<sequence length="152" mass="17075">MKHELIFLGKTKDNFIAQGIENYASRLKHYSQVLVKTLKEKKSGGQINIEEEGRQLLDAVPGGWLKVALDSRGRQYTSEDFAELISGWEQRGVKGVCYLIGGPTGLSSEVVDGADVCLSLSKMTFTHDMVRMLLMEQLYRAYTIKGGEKYHK</sequence>
<reference evidence="6 7" key="1">
    <citation type="submission" date="2016-12" db="EMBL/GenBank/DDBJ databases">
        <authorList>
            <person name="Song W.-J."/>
            <person name="Kurnit D.M."/>
        </authorList>
    </citation>
    <scope>NUCLEOTIDE SEQUENCE [LARGE SCALE GENOMIC DNA]</scope>
    <source>
        <strain evidence="6 7">DSM 18488</strain>
    </source>
</reference>
<dbReference type="OrthoDB" id="9806643at2"/>
<keyword evidence="2 5" id="KW-0808">Transferase</keyword>
<keyword evidence="3 5" id="KW-0949">S-adenosyl-L-methionine</keyword>
<dbReference type="GO" id="GO:0005737">
    <property type="term" value="C:cytoplasm"/>
    <property type="evidence" value="ECO:0007669"/>
    <property type="project" value="UniProtKB-SubCell"/>
</dbReference>
<dbReference type="CDD" id="cd18081">
    <property type="entry name" value="RlmH-like"/>
    <property type="match status" value="1"/>
</dbReference>
<dbReference type="InterPro" id="IPR029026">
    <property type="entry name" value="tRNA_m1G_MTases_N"/>
</dbReference>
<gene>
    <name evidence="5" type="primary">rlmH</name>
    <name evidence="6" type="ORF">SAMN02745220_01270</name>
</gene>
<name>A0A1M7Y216_9BACT</name>
<dbReference type="GO" id="GO:0070038">
    <property type="term" value="F:rRNA (pseudouridine-N3-)-methyltransferase activity"/>
    <property type="evidence" value="ECO:0007669"/>
    <property type="project" value="UniProtKB-UniRule"/>
</dbReference>
<dbReference type="Pfam" id="PF02590">
    <property type="entry name" value="SPOUT_MTase"/>
    <property type="match status" value="1"/>
</dbReference>
<feature type="binding site" evidence="5">
    <location>
        <position position="101"/>
    </location>
    <ligand>
        <name>S-adenosyl-L-methionine</name>
        <dbReference type="ChEBI" id="CHEBI:59789"/>
    </ligand>
</feature>
<evidence type="ECO:0000313" key="7">
    <source>
        <dbReference type="Proteomes" id="UP000184603"/>
    </source>
</evidence>
<organism evidence="6 7">
    <name type="scientific">Desulfopila aestuarii DSM 18488</name>
    <dbReference type="NCBI Taxonomy" id="1121416"/>
    <lineage>
        <taxon>Bacteria</taxon>
        <taxon>Pseudomonadati</taxon>
        <taxon>Thermodesulfobacteriota</taxon>
        <taxon>Desulfobulbia</taxon>
        <taxon>Desulfobulbales</taxon>
        <taxon>Desulfocapsaceae</taxon>
        <taxon>Desulfopila</taxon>
    </lineage>
</organism>
<comment type="function">
    <text evidence="5">Specifically methylates the pseudouridine at position 1915 (m3Psi1915) in 23S rRNA.</text>
</comment>
<dbReference type="PANTHER" id="PTHR33603">
    <property type="entry name" value="METHYLTRANSFERASE"/>
    <property type="match status" value="1"/>
</dbReference>